<dbReference type="AlphaFoldDB" id="A0AAV4MW91"/>
<evidence type="ECO:0000313" key="2">
    <source>
        <dbReference type="Proteomes" id="UP001054945"/>
    </source>
</evidence>
<name>A0AAV4MW91_CAEEX</name>
<organism evidence="1 2">
    <name type="scientific">Caerostris extrusa</name>
    <name type="common">Bark spider</name>
    <name type="synonym">Caerostris bankana</name>
    <dbReference type="NCBI Taxonomy" id="172846"/>
    <lineage>
        <taxon>Eukaryota</taxon>
        <taxon>Metazoa</taxon>
        <taxon>Ecdysozoa</taxon>
        <taxon>Arthropoda</taxon>
        <taxon>Chelicerata</taxon>
        <taxon>Arachnida</taxon>
        <taxon>Araneae</taxon>
        <taxon>Araneomorphae</taxon>
        <taxon>Entelegynae</taxon>
        <taxon>Araneoidea</taxon>
        <taxon>Araneidae</taxon>
        <taxon>Caerostris</taxon>
    </lineage>
</organism>
<keyword evidence="2" id="KW-1185">Reference proteome</keyword>
<dbReference type="EMBL" id="BPLR01020218">
    <property type="protein sequence ID" value="GIX76023.1"/>
    <property type="molecule type" value="Genomic_DNA"/>
</dbReference>
<dbReference type="Proteomes" id="UP001054945">
    <property type="component" value="Unassembled WGS sequence"/>
</dbReference>
<reference evidence="1 2" key="1">
    <citation type="submission" date="2021-06" db="EMBL/GenBank/DDBJ databases">
        <title>Caerostris extrusa draft genome.</title>
        <authorList>
            <person name="Kono N."/>
            <person name="Arakawa K."/>
        </authorList>
    </citation>
    <scope>NUCLEOTIDE SEQUENCE [LARGE SCALE GENOMIC DNA]</scope>
</reference>
<comment type="caution">
    <text evidence="1">The sequence shown here is derived from an EMBL/GenBank/DDBJ whole genome shotgun (WGS) entry which is preliminary data.</text>
</comment>
<gene>
    <name evidence="1" type="ORF">CEXT_183351</name>
</gene>
<accession>A0AAV4MW91</accession>
<evidence type="ECO:0000313" key="1">
    <source>
        <dbReference type="EMBL" id="GIX76023.1"/>
    </source>
</evidence>
<sequence length="92" mass="10210">MNYISLLAEQFVGAVQSVLLFSRFGGHYAPQRNVAAAQSQTVEFVLGKLWGNDTRRCSTLIIVLRSAPKKLHVAQTLMENIHRSPNSARKGN</sequence>
<protein>
    <submittedName>
        <fullName evidence="1">Uncharacterized protein</fullName>
    </submittedName>
</protein>
<proteinExistence type="predicted"/>